<evidence type="ECO:0000313" key="7">
    <source>
        <dbReference type="EMBL" id="TFB83255.1"/>
    </source>
</evidence>
<dbReference type="InterPro" id="IPR036962">
    <property type="entry name" value="Glyco_hydro_3_N_sf"/>
</dbReference>
<dbReference type="PANTHER" id="PTHR30480">
    <property type="entry name" value="BETA-HEXOSAMINIDASE-RELATED"/>
    <property type="match status" value="1"/>
</dbReference>
<keyword evidence="8" id="KW-1185">Reference proteome</keyword>
<dbReference type="Gene3D" id="3.20.20.300">
    <property type="entry name" value="Glycoside hydrolase, family 3, N-terminal domain"/>
    <property type="match status" value="1"/>
</dbReference>
<dbReference type="Pfam" id="PF00933">
    <property type="entry name" value="Glyco_hydro_3"/>
    <property type="match status" value="1"/>
</dbReference>
<protein>
    <recommendedName>
        <fullName evidence="3">beta-N-acetylhexosaminidase</fullName>
        <ecNumber evidence="3">3.2.1.52</ecNumber>
    </recommendedName>
</protein>
<proteinExistence type="inferred from homology"/>
<gene>
    <name evidence="7" type="ORF">E3O10_16920</name>
</gene>
<dbReference type="PROSITE" id="PS51257">
    <property type="entry name" value="PROKAR_LIPOPROTEIN"/>
    <property type="match status" value="1"/>
</dbReference>
<dbReference type="InterPro" id="IPR050226">
    <property type="entry name" value="NagZ_Beta-hexosaminidase"/>
</dbReference>
<evidence type="ECO:0000259" key="6">
    <source>
        <dbReference type="Pfam" id="PF00933"/>
    </source>
</evidence>
<evidence type="ECO:0000256" key="1">
    <source>
        <dbReference type="ARBA" id="ARBA00001231"/>
    </source>
</evidence>
<dbReference type="OrthoDB" id="9805821at2"/>
<comment type="caution">
    <text evidence="7">The sequence shown here is derived from an EMBL/GenBank/DDBJ whole genome shotgun (WGS) entry which is preliminary data.</text>
</comment>
<dbReference type="InterPro" id="IPR001764">
    <property type="entry name" value="Glyco_hydro_3_N"/>
</dbReference>
<comment type="similarity">
    <text evidence="2">Belongs to the glycosyl hydrolase 3 family.</text>
</comment>
<keyword evidence="5" id="KW-0326">Glycosidase</keyword>
<dbReference type="GO" id="GO:0005975">
    <property type="term" value="P:carbohydrate metabolic process"/>
    <property type="evidence" value="ECO:0007669"/>
    <property type="project" value="InterPro"/>
</dbReference>
<organism evidence="7 8">
    <name type="scientific">Cryobacterium luteum</name>
    <dbReference type="NCBI Taxonomy" id="1424661"/>
    <lineage>
        <taxon>Bacteria</taxon>
        <taxon>Bacillati</taxon>
        <taxon>Actinomycetota</taxon>
        <taxon>Actinomycetes</taxon>
        <taxon>Micrococcales</taxon>
        <taxon>Microbacteriaceae</taxon>
        <taxon>Cryobacterium</taxon>
    </lineage>
</organism>
<dbReference type="Proteomes" id="UP000297654">
    <property type="component" value="Unassembled WGS sequence"/>
</dbReference>
<dbReference type="GO" id="GO:0009254">
    <property type="term" value="P:peptidoglycan turnover"/>
    <property type="evidence" value="ECO:0007669"/>
    <property type="project" value="TreeGrafter"/>
</dbReference>
<sequence>MGVSARRQRTIIGATLIAALLTGCVPQPSASEVYAQARLETMSLPDKVASLLMLHSPGTDAAQLRTFVDDYHLGGLILMGDNIPGSVTELATMTAALSAEPGLPLLIGIDQEGGAVSRLPGDIWPGGERLRRMPLAATSSAFHQRALLLDQAGINVNFGIVADIVAEPDAFLFDRALGSDPTAAADRVTAAVAAQSEAAQGSVASTIKHFPGHGAAAGDSHVSLPSSDLSLKAWTKSVAPPFTAGIDAGAELIMVGHLAYPAVDSQPATLSARWYDILRTDLGFDGVSITDDLLMLGHSGLEQYYDPIENGIAALSAGATMLLFVLPAQPDTVGVNVSELIIRVCAAVADGRIDANDVDENVLRVLTLRRDLATGPG</sequence>
<evidence type="ECO:0000256" key="3">
    <source>
        <dbReference type="ARBA" id="ARBA00012663"/>
    </source>
</evidence>
<evidence type="ECO:0000313" key="8">
    <source>
        <dbReference type="Proteomes" id="UP000297654"/>
    </source>
</evidence>
<dbReference type="InterPro" id="IPR017853">
    <property type="entry name" value="GH"/>
</dbReference>
<name>A0A5F0D0J8_9MICO</name>
<dbReference type="AlphaFoldDB" id="A0A5F0D0J8"/>
<evidence type="ECO:0000256" key="2">
    <source>
        <dbReference type="ARBA" id="ARBA00005336"/>
    </source>
</evidence>
<evidence type="ECO:0000256" key="4">
    <source>
        <dbReference type="ARBA" id="ARBA00022801"/>
    </source>
</evidence>
<feature type="domain" description="Glycoside hydrolase family 3 N-terminal" evidence="6">
    <location>
        <begin position="44"/>
        <end position="368"/>
    </location>
</feature>
<dbReference type="EMBL" id="SOFF01000052">
    <property type="protein sequence ID" value="TFB83255.1"/>
    <property type="molecule type" value="Genomic_DNA"/>
</dbReference>
<keyword evidence="4 7" id="KW-0378">Hydrolase</keyword>
<accession>A0A5F0D0J8</accession>
<reference evidence="7 8" key="1">
    <citation type="submission" date="2019-03" db="EMBL/GenBank/DDBJ databases">
        <title>Genomics of glacier-inhabiting Cryobacterium strains.</title>
        <authorList>
            <person name="Liu Q."/>
            <person name="Xin Y.-H."/>
        </authorList>
    </citation>
    <scope>NUCLEOTIDE SEQUENCE [LARGE SCALE GENOMIC DNA]</scope>
    <source>
        <strain evidence="7 8">Hh15</strain>
    </source>
</reference>
<dbReference type="GO" id="GO:0004563">
    <property type="term" value="F:beta-N-acetylhexosaminidase activity"/>
    <property type="evidence" value="ECO:0007669"/>
    <property type="project" value="UniProtKB-EC"/>
</dbReference>
<dbReference type="SUPFAM" id="SSF51445">
    <property type="entry name" value="(Trans)glycosidases"/>
    <property type="match status" value="1"/>
</dbReference>
<comment type="catalytic activity">
    <reaction evidence="1">
        <text>Hydrolysis of terminal non-reducing N-acetyl-D-hexosamine residues in N-acetyl-beta-D-hexosaminides.</text>
        <dbReference type="EC" id="3.2.1.52"/>
    </reaction>
</comment>
<evidence type="ECO:0000256" key="5">
    <source>
        <dbReference type="ARBA" id="ARBA00023295"/>
    </source>
</evidence>
<dbReference type="PANTHER" id="PTHR30480:SF13">
    <property type="entry name" value="BETA-HEXOSAMINIDASE"/>
    <property type="match status" value="1"/>
</dbReference>
<dbReference type="EC" id="3.2.1.52" evidence="3"/>